<dbReference type="InterPro" id="IPR004879">
    <property type="entry name" value="Ssp411-like_TRX"/>
</dbReference>
<name>A0A6N4E1I4_9GAMM</name>
<accession>A0A6N4E1I4</accession>
<dbReference type="AlphaFoldDB" id="A0A6N4E1I4"/>
<feature type="region of interest" description="Disordered" evidence="1">
    <location>
        <begin position="675"/>
        <end position="702"/>
    </location>
</feature>
<dbReference type="Proteomes" id="UP000250928">
    <property type="component" value="Unassembled WGS sequence"/>
</dbReference>
<evidence type="ECO:0000313" key="3">
    <source>
        <dbReference type="EMBL" id="PUE03245.1"/>
    </source>
</evidence>
<sequence length="702" mass="78831">MNGNRLAHCTSPYLRQHAANPVHWHPWDAEALALARKRDQPILLSIGYSACHWCHVMAHESFEDPATAELMNRHFINIKVDREERPDLDRIYQSAHQLLTGRPGGWPLTLFLTPDDQIPFFAGTYFPRESRHGLPPFRDVLRGIAHALDDQQQMIQDQNRGLMQALRNLAPRPGPDLPDFNTAPLENARLQLARGFDETHGGFGQAPKFPLPTHLARLLHHWATTRIDGSDDPRALHIVEHSLRQMARGGFNDQLGGGFYRYSVDTQWMIPHFEKMLYDNAQLLGLYSDLAQAGGTQLFADTARATADWVIRDMQSPEGGYHAALDADSADGEGGYYLWDREEVQGLLDGETYQALAARYGLDGPPNFEQRWHLHQPPAQTQPAERESHRLEAARAALLAARARRPRPARDEKILTAWNALMIRAMARAGRLLEEPRYIDSAQRALEYIRRELWRDGRLLACQGSEEMAPGAYLDDHAYLLDALLELLQVRWSEADLALACRLADLLTARFQDSEDGGFFFTADDHEKLIHRPKPFSDDATPAGNAIACQALLRLGHLLGNHHYLEAVDDALYCAWEQLSQLPQGHCALLDALDLRLNPPEIVILRGTGAELTRWQRRAGRHFAPRRLTLAIPSDADRLPEPLDKPGGEGVSGHICGAAGCEPPIDDFERFSARLSETESTPPDERARAFQGSAGSFIRARE</sequence>
<comment type="caution">
    <text evidence="3">The sequence shown here is derived from an EMBL/GenBank/DDBJ whole genome shotgun (WGS) entry which is preliminary data.</text>
</comment>
<proteinExistence type="predicted"/>
<gene>
    <name evidence="3" type="ORF">C3L24_04855</name>
</gene>
<dbReference type="SUPFAM" id="SSF52833">
    <property type="entry name" value="Thioredoxin-like"/>
    <property type="match status" value="1"/>
</dbReference>
<dbReference type="SUPFAM" id="SSF48208">
    <property type="entry name" value="Six-hairpin glycosidases"/>
    <property type="match status" value="1"/>
</dbReference>
<dbReference type="PANTHER" id="PTHR42899:SF1">
    <property type="entry name" value="SPERMATOGENESIS-ASSOCIATED PROTEIN 20"/>
    <property type="match status" value="1"/>
</dbReference>
<organism evidence="3 4">
    <name type="scientific">Candidatus Sedimenticola endophacoides</name>
    <dbReference type="NCBI Taxonomy" id="2548426"/>
    <lineage>
        <taxon>Bacteria</taxon>
        <taxon>Pseudomonadati</taxon>
        <taxon>Pseudomonadota</taxon>
        <taxon>Gammaproteobacteria</taxon>
        <taxon>Chromatiales</taxon>
        <taxon>Sedimenticolaceae</taxon>
        <taxon>Sedimenticola</taxon>
    </lineage>
</organism>
<dbReference type="PIRSF" id="PIRSF006402">
    <property type="entry name" value="UCP006402_thioredoxin"/>
    <property type="match status" value="1"/>
</dbReference>
<dbReference type="Gene3D" id="3.40.30.10">
    <property type="entry name" value="Glutaredoxin"/>
    <property type="match status" value="1"/>
</dbReference>
<dbReference type="InterPro" id="IPR036249">
    <property type="entry name" value="Thioredoxin-like_sf"/>
</dbReference>
<feature type="domain" description="Spermatogenesis-associated protein 20-like TRX" evidence="2">
    <location>
        <begin position="4"/>
        <end position="166"/>
    </location>
</feature>
<dbReference type="CDD" id="cd02955">
    <property type="entry name" value="SSP411"/>
    <property type="match status" value="1"/>
</dbReference>
<dbReference type="InterPro" id="IPR012341">
    <property type="entry name" value="6hp_glycosidase-like_sf"/>
</dbReference>
<evidence type="ECO:0000256" key="1">
    <source>
        <dbReference type="SAM" id="MobiDB-lite"/>
    </source>
</evidence>
<dbReference type="Gene3D" id="1.50.10.10">
    <property type="match status" value="2"/>
</dbReference>
<evidence type="ECO:0000259" key="2">
    <source>
        <dbReference type="Pfam" id="PF03190"/>
    </source>
</evidence>
<reference evidence="3 4" key="1">
    <citation type="submission" date="2018-01" db="EMBL/GenBank/DDBJ databases">
        <title>Novel co-symbiosis in the lucinid bivalve Phacoides pectinatus.</title>
        <authorList>
            <person name="Lim S.J."/>
            <person name="Davis B.G."/>
            <person name="Gill D.E."/>
            <person name="Engel A.S."/>
            <person name="Anderson L.C."/>
            <person name="Campbell B.J."/>
        </authorList>
    </citation>
    <scope>NUCLEOTIDE SEQUENCE [LARGE SCALE GENOMIC DNA]</scope>
    <source>
        <strain evidence="3">N3_P5</strain>
    </source>
</reference>
<evidence type="ECO:0000313" key="4">
    <source>
        <dbReference type="Proteomes" id="UP000250928"/>
    </source>
</evidence>
<dbReference type="Pfam" id="PF03190">
    <property type="entry name" value="Thioredox_DsbH"/>
    <property type="match status" value="1"/>
</dbReference>
<dbReference type="PANTHER" id="PTHR42899">
    <property type="entry name" value="SPERMATOGENESIS-ASSOCIATED PROTEIN 20"/>
    <property type="match status" value="1"/>
</dbReference>
<dbReference type="InterPro" id="IPR024705">
    <property type="entry name" value="Ssp411"/>
</dbReference>
<dbReference type="GO" id="GO:0005975">
    <property type="term" value="P:carbohydrate metabolic process"/>
    <property type="evidence" value="ECO:0007669"/>
    <property type="project" value="InterPro"/>
</dbReference>
<protein>
    <submittedName>
        <fullName evidence="3">Thioredoxin domain-containing protein</fullName>
    </submittedName>
</protein>
<dbReference type="EMBL" id="PQCO01000163">
    <property type="protein sequence ID" value="PUE03245.1"/>
    <property type="molecule type" value="Genomic_DNA"/>
</dbReference>
<dbReference type="InterPro" id="IPR008928">
    <property type="entry name" value="6-hairpin_glycosidase_sf"/>
</dbReference>